<dbReference type="Proteomes" id="UP000178606">
    <property type="component" value="Unassembled WGS sequence"/>
</dbReference>
<dbReference type="Pfam" id="PF03799">
    <property type="entry name" value="FtsQ_DivIB_C"/>
    <property type="match status" value="1"/>
</dbReference>
<evidence type="ECO:0000256" key="5">
    <source>
        <dbReference type="ARBA" id="ARBA00022989"/>
    </source>
</evidence>
<proteinExistence type="predicted"/>
<protein>
    <recommendedName>
        <fullName evidence="9">POTRA domain-containing protein</fullName>
    </recommendedName>
</protein>
<keyword evidence="6" id="KW-0472">Membrane</keyword>
<dbReference type="PROSITE" id="PS51779">
    <property type="entry name" value="POTRA"/>
    <property type="match status" value="1"/>
</dbReference>
<organism evidence="10 11">
    <name type="scientific">Handelsmanbacteria sp. (strain RIFCSPLOWO2_12_FULL_64_10)</name>
    <dbReference type="NCBI Taxonomy" id="1817868"/>
    <lineage>
        <taxon>Bacteria</taxon>
        <taxon>Candidatus Handelsmaniibacteriota</taxon>
    </lineage>
</organism>
<feature type="domain" description="POTRA" evidence="9">
    <location>
        <begin position="30"/>
        <end position="98"/>
    </location>
</feature>
<evidence type="ECO:0000313" key="10">
    <source>
        <dbReference type="EMBL" id="OGG52190.1"/>
    </source>
</evidence>
<evidence type="ECO:0000256" key="2">
    <source>
        <dbReference type="ARBA" id="ARBA00022475"/>
    </source>
</evidence>
<reference evidence="10 11" key="1">
    <citation type="journal article" date="2016" name="Nat. Commun.">
        <title>Thousands of microbial genomes shed light on interconnected biogeochemical processes in an aquifer system.</title>
        <authorList>
            <person name="Anantharaman K."/>
            <person name="Brown C.T."/>
            <person name="Hug L.A."/>
            <person name="Sharon I."/>
            <person name="Castelle C.J."/>
            <person name="Probst A.J."/>
            <person name="Thomas B.C."/>
            <person name="Singh A."/>
            <person name="Wilkins M.J."/>
            <person name="Karaoz U."/>
            <person name="Brodie E.L."/>
            <person name="Williams K.H."/>
            <person name="Hubbard S.S."/>
            <person name="Banfield J.F."/>
        </authorList>
    </citation>
    <scope>NUCLEOTIDE SEQUENCE [LARGE SCALE GENOMIC DNA]</scope>
    <source>
        <strain evidence="11">RIFCSPLOWO2_12_FULL_64_10</strain>
    </source>
</reference>
<evidence type="ECO:0000256" key="7">
    <source>
        <dbReference type="ARBA" id="ARBA00023306"/>
    </source>
</evidence>
<evidence type="ECO:0000256" key="8">
    <source>
        <dbReference type="SAM" id="MobiDB-lite"/>
    </source>
</evidence>
<dbReference type="PANTHER" id="PTHR37820">
    <property type="entry name" value="CELL DIVISION PROTEIN DIVIB"/>
    <property type="match status" value="1"/>
</dbReference>
<sequence length="258" mass="28039">MKPCKKNLSIVLAALLALGAGPSITGSPLFRVSRISVEGLRLLETEEIMALSGIAPGANLYEVDLKDAAARIEAHPIVRGARIVRTPPDGVLIAVVERTPLALINLETLCGIDEEGVLIPFHPTFVDLPVITGVTLKVYTLGRPVSEEGLSRCLALLKDARRFAPDLWNQTSEVRPGPDRLILNLVGDGLEVWMKAEDVPAQAEKLRALEAAAKWPTLPSYVDLRFSGQVVVGPPKPRPEDEKAKENLKKKKPLMSEQ</sequence>
<dbReference type="InterPro" id="IPR034746">
    <property type="entry name" value="POTRA"/>
</dbReference>
<name>A0A1F6CSY4_HANXR</name>
<evidence type="ECO:0000256" key="1">
    <source>
        <dbReference type="ARBA" id="ARBA00004370"/>
    </source>
</evidence>
<dbReference type="GO" id="GO:0005886">
    <property type="term" value="C:plasma membrane"/>
    <property type="evidence" value="ECO:0007669"/>
    <property type="project" value="TreeGrafter"/>
</dbReference>
<accession>A0A1F6CSY4</accession>
<keyword evidence="4" id="KW-0812">Transmembrane</keyword>
<evidence type="ECO:0000313" key="11">
    <source>
        <dbReference type="Proteomes" id="UP000178606"/>
    </source>
</evidence>
<evidence type="ECO:0000256" key="6">
    <source>
        <dbReference type="ARBA" id="ARBA00023136"/>
    </source>
</evidence>
<comment type="caution">
    <text evidence="10">The sequence shown here is derived from an EMBL/GenBank/DDBJ whole genome shotgun (WGS) entry which is preliminary data.</text>
</comment>
<dbReference type="Gene3D" id="3.10.20.310">
    <property type="entry name" value="membrane protein fhac"/>
    <property type="match status" value="1"/>
</dbReference>
<dbReference type="PANTHER" id="PTHR37820:SF1">
    <property type="entry name" value="CELL DIVISION PROTEIN FTSQ"/>
    <property type="match status" value="1"/>
</dbReference>
<keyword evidence="2" id="KW-1003">Cell membrane</keyword>
<dbReference type="InterPro" id="IPR005548">
    <property type="entry name" value="Cell_div_FtsQ/DivIB_C"/>
</dbReference>
<keyword evidence="7" id="KW-0131">Cell cycle</keyword>
<feature type="compositionally biased region" description="Basic and acidic residues" evidence="8">
    <location>
        <begin position="237"/>
        <end position="247"/>
    </location>
</feature>
<gene>
    <name evidence="10" type="ORF">A3F84_03775</name>
</gene>
<dbReference type="InterPro" id="IPR013685">
    <property type="entry name" value="POTRA_FtsQ_type"/>
</dbReference>
<keyword evidence="5" id="KW-1133">Transmembrane helix</keyword>
<evidence type="ECO:0000259" key="9">
    <source>
        <dbReference type="PROSITE" id="PS51779"/>
    </source>
</evidence>
<feature type="region of interest" description="Disordered" evidence="8">
    <location>
        <begin position="230"/>
        <end position="258"/>
    </location>
</feature>
<evidence type="ECO:0000256" key="4">
    <source>
        <dbReference type="ARBA" id="ARBA00022692"/>
    </source>
</evidence>
<dbReference type="GO" id="GO:0051301">
    <property type="term" value="P:cell division"/>
    <property type="evidence" value="ECO:0007669"/>
    <property type="project" value="UniProtKB-KW"/>
</dbReference>
<dbReference type="AlphaFoldDB" id="A0A1F6CSY4"/>
<feature type="compositionally biased region" description="Basic residues" evidence="8">
    <location>
        <begin position="248"/>
        <end position="258"/>
    </location>
</feature>
<dbReference type="InterPro" id="IPR050487">
    <property type="entry name" value="FtsQ_DivIB"/>
</dbReference>
<comment type="subcellular location">
    <subcellularLocation>
        <location evidence="1">Membrane</location>
    </subcellularLocation>
</comment>
<dbReference type="EMBL" id="MFKF01000153">
    <property type="protein sequence ID" value="OGG52190.1"/>
    <property type="molecule type" value="Genomic_DNA"/>
</dbReference>
<keyword evidence="3" id="KW-0132">Cell division</keyword>
<dbReference type="Pfam" id="PF08478">
    <property type="entry name" value="POTRA_1"/>
    <property type="match status" value="1"/>
</dbReference>
<evidence type="ECO:0000256" key="3">
    <source>
        <dbReference type="ARBA" id="ARBA00022618"/>
    </source>
</evidence>